<protein>
    <submittedName>
        <fullName evidence="7">Transporter substrate-binding domain-containing protein</fullName>
    </submittedName>
</protein>
<evidence type="ECO:0000256" key="4">
    <source>
        <dbReference type="RuleBase" id="RU003744"/>
    </source>
</evidence>
<evidence type="ECO:0000256" key="5">
    <source>
        <dbReference type="SAM" id="SignalP"/>
    </source>
</evidence>
<dbReference type="PANTHER" id="PTHR35936">
    <property type="entry name" value="MEMBRANE-BOUND LYTIC MUREIN TRANSGLYCOSYLASE F"/>
    <property type="match status" value="1"/>
</dbReference>
<feature type="domain" description="Solute-binding protein family 3/N-terminal" evidence="6">
    <location>
        <begin position="40"/>
        <end position="279"/>
    </location>
</feature>
<dbReference type="SMART" id="SM00062">
    <property type="entry name" value="PBPb"/>
    <property type="match status" value="1"/>
</dbReference>
<evidence type="ECO:0000256" key="1">
    <source>
        <dbReference type="ARBA" id="ARBA00004196"/>
    </source>
</evidence>
<keyword evidence="3 5" id="KW-0732">Signal</keyword>
<proteinExistence type="inferred from homology"/>
<evidence type="ECO:0000313" key="7">
    <source>
        <dbReference type="EMBL" id="MBS7525334.1"/>
    </source>
</evidence>
<evidence type="ECO:0000259" key="6">
    <source>
        <dbReference type="SMART" id="SM00062"/>
    </source>
</evidence>
<dbReference type="PROSITE" id="PS51257">
    <property type="entry name" value="PROKAR_LIPOPROTEIN"/>
    <property type="match status" value="1"/>
</dbReference>
<comment type="caution">
    <text evidence="7">The sequence shown here is derived from an EMBL/GenBank/DDBJ whole genome shotgun (WGS) entry which is preliminary data.</text>
</comment>
<feature type="chain" id="PRO_5046739281" evidence="5">
    <location>
        <begin position="24"/>
        <end position="284"/>
    </location>
</feature>
<comment type="subcellular location">
    <subcellularLocation>
        <location evidence="1">Cell envelope</location>
    </subcellularLocation>
</comment>
<feature type="signal peptide" evidence="5">
    <location>
        <begin position="1"/>
        <end position="23"/>
    </location>
</feature>
<dbReference type="PROSITE" id="PS01039">
    <property type="entry name" value="SBP_BACTERIAL_3"/>
    <property type="match status" value="1"/>
</dbReference>
<dbReference type="InterPro" id="IPR018313">
    <property type="entry name" value="SBP_3_CS"/>
</dbReference>
<dbReference type="EMBL" id="JAHBCL010000002">
    <property type="protein sequence ID" value="MBS7525334.1"/>
    <property type="molecule type" value="Genomic_DNA"/>
</dbReference>
<comment type="similarity">
    <text evidence="2 4">Belongs to the bacterial solute-binding protein 3 family.</text>
</comment>
<dbReference type="PANTHER" id="PTHR35936:SF17">
    <property type="entry name" value="ARGININE-BINDING EXTRACELLULAR PROTEIN ARTP"/>
    <property type="match status" value="1"/>
</dbReference>
<evidence type="ECO:0000313" key="8">
    <source>
        <dbReference type="Proteomes" id="UP000746471"/>
    </source>
</evidence>
<dbReference type="RefSeq" id="WP_213235120.1">
    <property type="nucleotide sequence ID" value="NZ_JAHBCL010000002.1"/>
</dbReference>
<accession>A0ABS5PLQ3</accession>
<dbReference type="Proteomes" id="UP000746471">
    <property type="component" value="Unassembled WGS sequence"/>
</dbReference>
<dbReference type="SUPFAM" id="SSF53850">
    <property type="entry name" value="Periplasmic binding protein-like II"/>
    <property type="match status" value="1"/>
</dbReference>
<dbReference type="Gene3D" id="3.40.190.10">
    <property type="entry name" value="Periplasmic binding protein-like II"/>
    <property type="match status" value="2"/>
</dbReference>
<dbReference type="InterPro" id="IPR001638">
    <property type="entry name" value="Solute-binding_3/MltF_N"/>
</dbReference>
<keyword evidence="8" id="KW-1185">Reference proteome</keyword>
<dbReference type="Pfam" id="PF00497">
    <property type="entry name" value="SBP_bac_3"/>
    <property type="match status" value="1"/>
</dbReference>
<evidence type="ECO:0000256" key="2">
    <source>
        <dbReference type="ARBA" id="ARBA00010333"/>
    </source>
</evidence>
<evidence type="ECO:0000256" key="3">
    <source>
        <dbReference type="ARBA" id="ARBA00022729"/>
    </source>
</evidence>
<organism evidence="7 8">
    <name type="scientific">Fusibacter paucivorans</name>
    <dbReference type="NCBI Taxonomy" id="76009"/>
    <lineage>
        <taxon>Bacteria</taxon>
        <taxon>Bacillati</taxon>
        <taxon>Bacillota</taxon>
        <taxon>Clostridia</taxon>
        <taxon>Eubacteriales</taxon>
        <taxon>Eubacteriales Family XII. Incertae Sedis</taxon>
        <taxon>Fusibacter</taxon>
    </lineage>
</organism>
<reference evidence="7 8" key="1">
    <citation type="submission" date="2021-05" db="EMBL/GenBank/DDBJ databases">
        <title>Fusibacter ferrireducens sp. nov., an anaerobic, sulfur- and Fe-reducing bacterium isolated from the mangrove sediment.</title>
        <authorList>
            <person name="Qiu D."/>
        </authorList>
    </citation>
    <scope>NUCLEOTIDE SEQUENCE [LARGE SCALE GENOMIC DNA]</scope>
    <source>
        <strain evidence="7 8">DSM 12116</strain>
    </source>
</reference>
<name>A0ABS5PLQ3_9FIRM</name>
<gene>
    <name evidence="7" type="ORF">KHM83_01440</name>
</gene>
<sequence>MKKRILALWIAILMIASIFTGCAQKSESGDPVSSEPEKTVFRVGMECSYAPFNWTQKDDSNGAVPIMDSSDYAYGYDVEMAKRICEANDWTLEVYKIDWDGLILALNANKIDAIIAGMGVTEDRLKSVDFSDYYWSGDMVMIVKEDSPYVDATSLEDFKGAKVTSQLNSVWMDLIPQIPEVDEQPGLGGNSEILVAVRSGKIDATVLGETEAYSAVLANPDLKIVSFEKGKGFDYSEGEASNAVALRKGDSELQATINEVLAGISSEERSKLMAKITELQPMAE</sequence>